<comment type="caution">
    <text evidence="1">The sequence shown here is derived from an EMBL/GenBank/DDBJ whole genome shotgun (WGS) entry which is preliminary data.</text>
</comment>
<dbReference type="SUPFAM" id="SSF53335">
    <property type="entry name" value="S-adenosyl-L-methionine-dependent methyltransferases"/>
    <property type="match status" value="1"/>
</dbReference>
<dbReference type="InterPro" id="IPR029063">
    <property type="entry name" value="SAM-dependent_MTases_sf"/>
</dbReference>
<keyword evidence="2" id="KW-1185">Reference proteome</keyword>
<gene>
    <name evidence="1" type="ORF">LY79DRAFT_570373</name>
</gene>
<name>A0AAD8PM00_9PEZI</name>
<sequence>MTVIKNNMGMGISLQHIKDSKSPNTKIITITLPAEMSSIPSRRLETILACYLHASNQKATVETRFTHRLSICDAWAIPQGSKLLDIGCGQGESTLVLAEAVGSTGSVTGVDSAPPDYGGPYTVGQAQAHILASVLGHRITFECADTTQWLHERKRTFLESSSNAPSRSDQASASSWTRAAEARLGEHNTIEFDGAVFCHSLWYFPSTNAVRELLETMAAAKVSRIYVAEWSGQARTAAQKPHALAAEAEMKLYSLRSAHYVPRLDEQNVRGGALFPDDLVARAGQAGWSVAGRGLVSTPLAMRDGYWEAQYVLRGRFEDDVDAVVKDATAKCELLGYRNKIASAVEALEANGGSVECMDTAWIVLEKY</sequence>
<evidence type="ECO:0000313" key="1">
    <source>
        <dbReference type="EMBL" id="KAK1570185.1"/>
    </source>
</evidence>
<reference evidence="1" key="1">
    <citation type="submission" date="2021-06" db="EMBL/GenBank/DDBJ databases">
        <title>Comparative genomics, transcriptomics and evolutionary studies reveal genomic signatures of adaptation to plant cell wall in hemibiotrophic fungi.</title>
        <authorList>
            <consortium name="DOE Joint Genome Institute"/>
            <person name="Baroncelli R."/>
            <person name="Diaz J.F."/>
            <person name="Benocci T."/>
            <person name="Peng M."/>
            <person name="Battaglia E."/>
            <person name="Haridas S."/>
            <person name="Andreopoulos W."/>
            <person name="Labutti K."/>
            <person name="Pangilinan J."/>
            <person name="Floch G.L."/>
            <person name="Makela M.R."/>
            <person name="Henrissat B."/>
            <person name="Grigoriev I.V."/>
            <person name="Crouch J.A."/>
            <person name="De Vries R.P."/>
            <person name="Sukno S.A."/>
            <person name="Thon M.R."/>
        </authorList>
    </citation>
    <scope>NUCLEOTIDE SEQUENCE</scope>
    <source>
        <strain evidence="1">CBS 125086</strain>
    </source>
</reference>
<dbReference type="EMBL" id="JAHLJV010000110">
    <property type="protein sequence ID" value="KAK1570185.1"/>
    <property type="molecule type" value="Genomic_DNA"/>
</dbReference>
<accession>A0AAD8PM00</accession>
<dbReference type="RefSeq" id="XP_060408340.1">
    <property type="nucleotide sequence ID" value="XM_060559143.1"/>
</dbReference>
<evidence type="ECO:0008006" key="3">
    <source>
        <dbReference type="Google" id="ProtNLM"/>
    </source>
</evidence>
<dbReference type="AlphaFoldDB" id="A0AAD8PM00"/>
<dbReference type="CDD" id="cd02440">
    <property type="entry name" value="AdoMet_MTases"/>
    <property type="match status" value="1"/>
</dbReference>
<organism evidence="1 2">
    <name type="scientific">Colletotrichum navitas</name>
    <dbReference type="NCBI Taxonomy" id="681940"/>
    <lineage>
        <taxon>Eukaryota</taxon>
        <taxon>Fungi</taxon>
        <taxon>Dikarya</taxon>
        <taxon>Ascomycota</taxon>
        <taxon>Pezizomycotina</taxon>
        <taxon>Sordariomycetes</taxon>
        <taxon>Hypocreomycetidae</taxon>
        <taxon>Glomerellales</taxon>
        <taxon>Glomerellaceae</taxon>
        <taxon>Colletotrichum</taxon>
        <taxon>Colletotrichum graminicola species complex</taxon>
    </lineage>
</organism>
<dbReference type="Gene3D" id="3.40.50.150">
    <property type="entry name" value="Vaccinia Virus protein VP39"/>
    <property type="match status" value="1"/>
</dbReference>
<evidence type="ECO:0000313" key="2">
    <source>
        <dbReference type="Proteomes" id="UP001230504"/>
    </source>
</evidence>
<protein>
    <recommendedName>
        <fullName evidence="3">SAM-dependent methyltransferase</fullName>
    </recommendedName>
</protein>
<dbReference type="GeneID" id="85443383"/>
<dbReference type="Pfam" id="PF01135">
    <property type="entry name" value="PCMT"/>
    <property type="match status" value="1"/>
</dbReference>
<dbReference type="Proteomes" id="UP001230504">
    <property type="component" value="Unassembled WGS sequence"/>
</dbReference>
<proteinExistence type="predicted"/>